<accession>A0A1S1Z014</accession>
<dbReference type="Proteomes" id="UP000179797">
    <property type="component" value="Unassembled WGS sequence"/>
</dbReference>
<proteinExistence type="predicted"/>
<protein>
    <submittedName>
        <fullName evidence="1">Uncharacterized protein</fullName>
    </submittedName>
</protein>
<reference evidence="1 2" key="1">
    <citation type="journal article" date="2012" name="Int. J. Syst. Evol. Microbiol.">
        <title>Flammeovirga pacifica sp. nov., isolated from deep-sea sediment.</title>
        <authorList>
            <person name="Xu H."/>
            <person name="Fu Y."/>
            <person name="Yang N."/>
            <person name="Ding Z."/>
            <person name="Lai Q."/>
            <person name="Zeng R."/>
        </authorList>
    </citation>
    <scope>NUCLEOTIDE SEQUENCE [LARGE SCALE GENOMIC DNA]</scope>
    <source>
        <strain evidence="2">DSM 24597 / LMG 26175 / WPAGA1</strain>
    </source>
</reference>
<comment type="caution">
    <text evidence="1">The sequence shown here is derived from an EMBL/GenBank/DDBJ whole genome shotgun (WGS) entry which is preliminary data.</text>
</comment>
<dbReference type="EMBL" id="JRYR02000001">
    <property type="protein sequence ID" value="OHX66577.1"/>
    <property type="molecule type" value="Genomic_DNA"/>
</dbReference>
<gene>
    <name evidence="1" type="ORF">NH26_09510</name>
</gene>
<dbReference type="PROSITE" id="PS51257">
    <property type="entry name" value="PROKAR_LIPOPROTEIN"/>
    <property type="match status" value="1"/>
</dbReference>
<name>A0A1S1Z014_FLAPC</name>
<sequence>MKKMRFLIWSIAFLIVGCKSSSYVQIVGGEDGSQVTGDNNDLRVSPGTCVFYGELLTIEGTGAIFMVKSLTGCGPGVTRYPKVGAKLSARFRGELNAEVGQNVQVKVMEYEKSFSILEIIPL</sequence>
<organism evidence="1 2">
    <name type="scientific">Flammeovirga pacifica</name>
    <dbReference type="NCBI Taxonomy" id="915059"/>
    <lineage>
        <taxon>Bacteria</taxon>
        <taxon>Pseudomonadati</taxon>
        <taxon>Bacteroidota</taxon>
        <taxon>Cytophagia</taxon>
        <taxon>Cytophagales</taxon>
        <taxon>Flammeovirgaceae</taxon>
        <taxon>Flammeovirga</taxon>
    </lineage>
</organism>
<evidence type="ECO:0000313" key="1">
    <source>
        <dbReference type="EMBL" id="OHX66577.1"/>
    </source>
</evidence>
<evidence type="ECO:0000313" key="2">
    <source>
        <dbReference type="Proteomes" id="UP000179797"/>
    </source>
</evidence>
<dbReference type="AlphaFoldDB" id="A0A1S1Z014"/>
<keyword evidence="2" id="KW-1185">Reference proteome</keyword>
<dbReference type="STRING" id="915059.NH26_09510"/>